<dbReference type="AlphaFoldDB" id="A0A4C1W4A3"/>
<comment type="caution">
    <text evidence="2">The sequence shown here is derived from an EMBL/GenBank/DDBJ whole genome shotgun (WGS) entry which is preliminary data.</text>
</comment>
<evidence type="ECO:0000256" key="1">
    <source>
        <dbReference type="SAM" id="MobiDB-lite"/>
    </source>
</evidence>
<proteinExistence type="predicted"/>
<dbReference type="EMBL" id="BGZK01000462">
    <property type="protein sequence ID" value="GBP45004.1"/>
    <property type="molecule type" value="Genomic_DNA"/>
</dbReference>
<organism evidence="2 3">
    <name type="scientific">Eumeta variegata</name>
    <name type="common">Bagworm moth</name>
    <name type="synonym">Eumeta japonica</name>
    <dbReference type="NCBI Taxonomy" id="151549"/>
    <lineage>
        <taxon>Eukaryota</taxon>
        <taxon>Metazoa</taxon>
        <taxon>Ecdysozoa</taxon>
        <taxon>Arthropoda</taxon>
        <taxon>Hexapoda</taxon>
        <taxon>Insecta</taxon>
        <taxon>Pterygota</taxon>
        <taxon>Neoptera</taxon>
        <taxon>Endopterygota</taxon>
        <taxon>Lepidoptera</taxon>
        <taxon>Glossata</taxon>
        <taxon>Ditrysia</taxon>
        <taxon>Tineoidea</taxon>
        <taxon>Psychidae</taxon>
        <taxon>Oiketicinae</taxon>
        <taxon>Eumeta</taxon>
    </lineage>
</organism>
<reference evidence="2 3" key="1">
    <citation type="journal article" date="2019" name="Commun. Biol.">
        <title>The bagworm genome reveals a unique fibroin gene that provides high tensile strength.</title>
        <authorList>
            <person name="Kono N."/>
            <person name="Nakamura H."/>
            <person name="Ohtoshi R."/>
            <person name="Tomita M."/>
            <person name="Numata K."/>
            <person name="Arakawa K."/>
        </authorList>
    </citation>
    <scope>NUCLEOTIDE SEQUENCE [LARGE SCALE GENOMIC DNA]</scope>
</reference>
<protein>
    <submittedName>
        <fullName evidence="2">Uncharacterized protein</fullName>
    </submittedName>
</protein>
<accession>A0A4C1W4A3</accession>
<sequence>MSIRIAYRCRSRRKWGRRRAPLGRRKEARGRSAITYSIRAPRARAGRAGSEITLMGIEVLNMVSCFGDMQRLFTKFPFCKSGPFAQLTGWDSILLLEDKVCMKENNPFCLSVYLFVRGISEMAEQITMRSSLGAAVGSSRGRAGRRGAGGNRPRGAWAADIDSPRSRARAANTDVELEIDKYIEPFPDRSDTGVLE</sequence>
<dbReference type="Proteomes" id="UP000299102">
    <property type="component" value="Unassembled WGS sequence"/>
</dbReference>
<feature type="region of interest" description="Disordered" evidence="1">
    <location>
        <begin position="137"/>
        <end position="159"/>
    </location>
</feature>
<name>A0A4C1W4A3_EUMVA</name>
<evidence type="ECO:0000313" key="3">
    <source>
        <dbReference type="Proteomes" id="UP000299102"/>
    </source>
</evidence>
<evidence type="ECO:0000313" key="2">
    <source>
        <dbReference type="EMBL" id="GBP45004.1"/>
    </source>
</evidence>
<keyword evidence="3" id="KW-1185">Reference proteome</keyword>
<gene>
    <name evidence="2" type="ORF">EVAR_33432_1</name>
</gene>